<sequence length="75" mass="8857">MIIIFGKNLVYWSGMLTGVFFVLSFLGCCCNLRLAKNKFFRLAQQYHKKIIYFALVFFFLHLVLAVLGQNFKIWI</sequence>
<accession>A0A2M7IYM0</accession>
<organism evidence="2 3">
    <name type="scientific">bacterium (Candidatus Gribaldobacteria) CG_4_8_14_3_um_filter_42_11</name>
    <dbReference type="NCBI Taxonomy" id="2014267"/>
    <lineage>
        <taxon>Bacteria</taxon>
        <taxon>Candidatus Gribaldobacteria</taxon>
    </lineage>
</organism>
<evidence type="ECO:0000256" key="1">
    <source>
        <dbReference type="SAM" id="Phobius"/>
    </source>
</evidence>
<dbReference type="Proteomes" id="UP000230505">
    <property type="component" value="Unassembled WGS sequence"/>
</dbReference>
<evidence type="ECO:0008006" key="4">
    <source>
        <dbReference type="Google" id="ProtNLM"/>
    </source>
</evidence>
<protein>
    <recommendedName>
        <fullName evidence="4">Ferric oxidoreductase domain-containing protein</fullName>
    </recommendedName>
</protein>
<evidence type="ECO:0000313" key="2">
    <source>
        <dbReference type="EMBL" id="PIX03259.1"/>
    </source>
</evidence>
<keyword evidence="1" id="KW-1133">Transmembrane helix</keyword>
<feature type="transmembrane region" description="Helical" evidence="1">
    <location>
        <begin position="12"/>
        <end position="30"/>
    </location>
</feature>
<proteinExistence type="predicted"/>
<name>A0A2M7IYM0_9BACT</name>
<keyword evidence="1" id="KW-0472">Membrane</keyword>
<dbReference type="PROSITE" id="PS51257">
    <property type="entry name" value="PROKAR_LIPOPROTEIN"/>
    <property type="match status" value="1"/>
</dbReference>
<reference evidence="3" key="1">
    <citation type="submission" date="2017-09" db="EMBL/GenBank/DDBJ databases">
        <title>Depth-based differentiation of microbial function through sediment-hosted aquifers and enrichment of novel symbionts in the deep terrestrial subsurface.</title>
        <authorList>
            <person name="Probst A.J."/>
            <person name="Ladd B."/>
            <person name="Jarett J.K."/>
            <person name="Geller-Mcgrath D.E."/>
            <person name="Sieber C.M.K."/>
            <person name="Emerson J.B."/>
            <person name="Anantharaman K."/>
            <person name="Thomas B.C."/>
            <person name="Malmstrom R."/>
            <person name="Stieglmeier M."/>
            <person name="Klingl A."/>
            <person name="Woyke T."/>
            <person name="Ryan C.M."/>
            <person name="Banfield J.F."/>
        </authorList>
    </citation>
    <scope>NUCLEOTIDE SEQUENCE [LARGE SCALE GENOMIC DNA]</scope>
</reference>
<comment type="caution">
    <text evidence="2">The sequence shown here is derived from an EMBL/GenBank/DDBJ whole genome shotgun (WGS) entry which is preliminary data.</text>
</comment>
<feature type="transmembrane region" description="Helical" evidence="1">
    <location>
        <begin position="50"/>
        <end position="71"/>
    </location>
</feature>
<dbReference type="EMBL" id="PFHV01000034">
    <property type="protein sequence ID" value="PIX03259.1"/>
    <property type="molecule type" value="Genomic_DNA"/>
</dbReference>
<dbReference type="AlphaFoldDB" id="A0A2M7IYM0"/>
<evidence type="ECO:0000313" key="3">
    <source>
        <dbReference type="Proteomes" id="UP000230505"/>
    </source>
</evidence>
<keyword evidence="1" id="KW-0812">Transmembrane</keyword>
<gene>
    <name evidence="2" type="ORF">COZ78_01250</name>
</gene>